<comment type="caution">
    <text evidence="1">The sequence shown here is derived from an EMBL/GenBank/DDBJ whole genome shotgun (WGS) entry which is preliminary data.</text>
</comment>
<gene>
    <name evidence="1" type="ORF">HLH36_07685</name>
</gene>
<dbReference type="AlphaFoldDB" id="A0A7W4ISE4"/>
<keyword evidence="2" id="KW-1185">Reference proteome</keyword>
<dbReference type="RefSeq" id="WP_182985825.1">
    <property type="nucleotide sequence ID" value="NZ_JABEQD010000004.1"/>
</dbReference>
<evidence type="ECO:0000313" key="2">
    <source>
        <dbReference type="Proteomes" id="UP000559860"/>
    </source>
</evidence>
<protein>
    <submittedName>
        <fullName evidence="1">Uncharacterized protein</fullName>
    </submittedName>
</protein>
<dbReference type="EMBL" id="JABEQD010000004">
    <property type="protein sequence ID" value="MBB2168234.1"/>
    <property type="molecule type" value="Genomic_DNA"/>
</dbReference>
<name>A0A7W4ISE4_9PROT</name>
<accession>A0A7W4ISE4</accession>
<dbReference type="Proteomes" id="UP000559860">
    <property type="component" value="Unassembled WGS sequence"/>
</dbReference>
<proteinExistence type="predicted"/>
<organism evidence="1 2">
    <name type="scientific">Gluconacetobacter aggeris</name>
    <dbReference type="NCBI Taxonomy" id="1286186"/>
    <lineage>
        <taxon>Bacteria</taxon>
        <taxon>Pseudomonadati</taxon>
        <taxon>Pseudomonadota</taxon>
        <taxon>Alphaproteobacteria</taxon>
        <taxon>Acetobacterales</taxon>
        <taxon>Acetobacteraceae</taxon>
        <taxon>Gluconacetobacter</taxon>
    </lineage>
</organism>
<reference evidence="1 2" key="1">
    <citation type="submission" date="2020-04" db="EMBL/GenBank/DDBJ databases">
        <title>Description of novel Gluconacetobacter.</title>
        <authorList>
            <person name="Sombolestani A."/>
        </authorList>
    </citation>
    <scope>NUCLEOTIDE SEQUENCE [LARGE SCALE GENOMIC DNA]</scope>
    <source>
        <strain evidence="1 2">LMG 27801</strain>
    </source>
</reference>
<sequence>MTDAMPRLYDLSPSERLTVRLLRRLSAQWTTGQGTIRHATLLPAPARPRAAHATMALAFHDAFSRMAHLCLPGLAVGTSGTARLTATEQSFLRATAAAQQGRMPEIGTALHRVISRPSVHARFVAAVKMLGAYLASTGYHLPYTRPHLPAEERLVLGGACLLTMSRWHGLDIGTTRVLWPRTKPEHAAS</sequence>
<evidence type="ECO:0000313" key="1">
    <source>
        <dbReference type="EMBL" id="MBB2168234.1"/>
    </source>
</evidence>